<reference evidence="2" key="1">
    <citation type="submission" date="2018-05" db="EMBL/GenBank/DDBJ databases">
        <authorList>
            <person name="Lanie J.A."/>
            <person name="Ng W.-L."/>
            <person name="Kazmierczak K.M."/>
            <person name="Andrzejewski T.M."/>
            <person name="Davidsen T.M."/>
            <person name="Wayne K.J."/>
            <person name="Tettelin H."/>
            <person name="Glass J.I."/>
            <person name="Rusch D."/>
            <person name="Podicherti R."/>
            <person name="Tsui H.-C.T."/>
            <person name="Winkler M.E."/>
        </authorList>
    </citation>
    <scope>NUCLEOTIDE SEQUENCE</scope>
</reference>
<keyword evidence="1" id="KW-0812">Transmembrane</keyword>
<dbReference type="AlphaFoldDB" id="A0A382HYB8"/>
<name>A0A382HYB8_9ZZZZ</name>
<accession>A0A382HYB8</accession>
<evidence type="ECO:0000256" key="1">
    <source>
        <dbReference type="SAM" id="Phobius"/>
    </source>
</evidence>
<keyword evidence="1" id="KW-0472">Membrane</keyword>
<organism evidence="2">
    <name type="scientific">marine metagenome</name>
    <dbReference type="NCBI Taxonomy" id="408172"/>
    <lineage>
        <taxon>unclassified sequences</taxon>
        <taxon>metagenomes</taxon>
        <taxon>ecological metagenomes</taxon>
    </lineage>
</organism>
<dbReference type="EMBL" id="UINC01063879">
    <property type="protein sequence ID" value="SVB91977.1"/>
    <property type="molecule type" value="Genomic_DNA"/>
</dbReference>
<gene>
    <name evidence="2" type="ORF">METZ01_LOCUS244831</name>
</gene>
<proteinExistence type="predicted"/>
<sequence length="149" mass="16712">VEIGFVNYWVKIIIGVSVMAVSIIAWVQFNSLTKPSKPIPPIVQKLNFEGTIGGKHVMKLSLDQVGPDFTGSAVNTNKDLRKLKGSISEDKTFLIHEYDGDEMTGTFEGRILDNGNMRGIWSAPPGDKWFPFYLNRKPRMLTSIKNKLN</sequence>
<evidence type="ECO:0000313" key="2">
    <source>
        <dbReference type="EMBL" id="SVB91977.1"/>
    </source>
</evidence>
<keyword evidence="1" id="KW-1133">Transmembrane helix</keyword>
<protein>
    <submittedName>
        <fullName evidence="2">Uncharacterized protein</fullName>
    </submittedName>
</protein>
<feature type="non-terminal residue" evidence="2">
    <location>
        <position position="1"/>
    </location>
</feature>
<feature type="transmembrane region" description="Helical" evidence="1">
    <location>
        <begin position="6"/>
        <end position="27"/>
    </location>
</feature>